<dbReference type="Pfam" id="PF05719">
    <property type="entry name" value="GPP34"/>
    <property type="match status" value="1"/>
</dbReference>
<name>A0A077MCY7_9MICO</name>
<proteinExistence type="predicted"/>
<dbReference type="PANTHER" id="PTHR12704:SF2">
    <property type="entry name" value="GOLGI PHOSPHOPROTEIN 3 HOMOLOG SAURON"/>
    <property type="match status" value="1"/>
</dbReference>
<dbReference type="GO" id="GO:0048194">
    <property type="term" value="P:Golgi vesicle budding"/>
    <property type="evidence" value="ECO:0007669"/>
    <property type="project" value="TreeGrafter"/>
</dbReference>
<dbReference type="Proteomes" id="UP000035720">
    <property type="component" value="Unassembled WGS sequence"/>
</dbReference>
<gene>
    <name evidence="5" type="ORF">BN13_700007</name>
</gene>
<evidence type="ECO:0000256" key="3">
    <source>
        <dbReference type="ARBA" id="ARBA00023121"/>
    </source>
</evidence>
<protein>
    <recommendedName>
        <fullName evidence="7">GPP34 family phosphoprotein</fullName>
    </recommendedName>
</protein>
<dbReference type="InterPro" id="IPR008628">
    <property type="entry name" value="GPP34-like"/>
</dbReference>
<dbReference type="GO" id="GO:0007030">
    <property type="term" value="P:Golgi organization"/>
    <property type="evidence" value="ECO:0007669"/>
    <property type="project" value="TreeGrafter"/>
</dbReference>
<dbReference type="GO" id="GO:0043001">
    <property type="term" value="P:Golgi to plasma membrane protein transport"/>
    <property type="evidence" value="ECO:0007669"/>
    <property type="project" value="TreeGrafter"/>
</dbReference>
<evidence type="ECO:0008006" key="7">
    <source>
        <dbReference type="Google" id="ProtNLM"/>
    </source>
</evidence>
<dbReference type="EMBL" id="CAJC01000184">
    <property type="protein sequence ID" value="CCI54424.1"/>
    <property type="molecule type" value="Genomic_DNA"/>
</dbReference>
<keyword evidence="6" id="KW-1185">Reference proteome</keyword>
<dbReference type="RefSeq" id="WP_048546932.1">
    <property type="nucleotide sequence ID" value="NZ_HF571038.1"/>
</dbReference>
<dbReference type="OrthoDB" id="4962633at2"/>
<reference evidence="5 6" key="1">
    <citation type="journal article" date="2013" name="ISME J.">
        <title>A metabolic model for members of the genus Tetrasphaera involved in enhanced biological phosphorus removal.</title>
        <authorList>
            <person name="Kristiansen R."/>
            <person name="Nguyen H.T.T."/>
            <person name="Saunders A.M."/>
            <person name="Nielsen J.L."/>
            <person name="Wimmer R."/>
            <person name="Le V.Q."/>
            <person name="McIlroy S.J."/>
            <person name="Petrovski S."/>
            <person name="Seviour R.J."/>
            <person name="Calteau A."/>
            <person name="Nielsen K.L."/>
            <person name="Nielsen P.H."/>
        </authorList>
    </citation>
    <scope>NUCLEOTIDE SEQUENCE [LARGE SCALE GENOMIC DNA]</scope>
    <source>
        <strain evidence="5 6">Ben 74</strain>
    </source>
</reference>
<dbReference type="GO" id="GO:0006890">
    <property type="term" value="P:retrograde vesicle-mediated transport, Golgi to endoplasmic reticulum"/>
    <property type="evidence" value="ECO:0007669"/>
    <property type="project" value="TreeGrafter"/>
</dbReference>
<dbReference type="PANTHER" id="PTHR12704">
    <property type="entry name" value="TRANS-GOLGI PROTEIN GMX33"/>
    <property type="match status" value="1"/>
</dbReference>
<sequence>MLLAEEYLLLARKEDTGKLLVSVQHLRLAVSGALLIELVLRERLSVTAHDLPWRERDRLTLLLESSTEDRILDLALVEAVKQVGHKPKDALGRWCNGRTGKMLTDEVTGRLVESGILGREQHTVMGVINLTNYPERDPEPEREVRQRINAALMGGEPSARTAALIGLLDATDLLLRVISPETDKRAARRRAKEIAASDWGAKAVQDAIAQVRASVGAAAVVAANP</sequence>
<comment type="caution">
    <text evidence="5">The sequence shown here is derived from an EMBL/GenBank/DDBJ whole genome shotgun (WGS) entry which is preliminary data.</text>
</comment>
<comment type="subcellular location">
    <subcellularLocation>
        <location evidence="1">Golgi apparatus membrane</location>
        <topology evidence="1">Peripheral membrane protein</topology>
        <orientation evidence="1">Cytoplasmic side</orientation>
    </subcellularLocation>
</comment>
<organism evidence="5 6">
    <name type="scientific">Nostocoides jenkinsii Ben 74</name>
    <dbReference type="NCBI Taxonomy" id="1193518"/>
    <lineage>
        <taxon>Bacteria</taxon>
        <taxon>Bacillati</taxon>
        <taxon>Actinomycetota</taxon>
        <taxon>Actinomycetes</taxon>
        <taxon>Micrococcales</taxon>
        <taxon>Intrasporangiaceae</taxon>
        <taxon>Nostocoides</taxon>
    </lineage>
</organism>
<dbReference type="Gene3D" id="1.10.3630.10">
    <property type="entry name" value="yeast vps74-n-term truncation variant domain like"/>
    <property type="match status" value="1"/>
</dbReference>
<keyword evidence="3" id="KW-0446">Lipid-binding</keyword>
<dbReference type="GO" id="GO:0012505">
    <property type="term" value="C:endomembrane system"/>
    <property type="evidence" value="ECO:0007669"/>
    <property type="project" value="UniProtKB-ARBA"/>
</dbReference>
<keyword evidence="4" id="KW-0472">Membrane</keyword>
<keyword evidence="2" id="KW-0333">Golgi apparatus</keyword>
<dbReference type="InterPro" id="IPR038261">
    <property type="entry name" value="GPP34-like_sf"/>
</dbReference>
<dbReference type="GO" id="GO:0070273">
    <property type="term" value="F:phosphatidylinositol-4-phosphate binding"/>
    <property type="evidence" value="ECO:0007669"/>
    <property type="project" value="InterPro"/>
</dbReference>
<evidence type="ECO:0000313" key="5">
    <source>
        <dbReference type="EMBL" id="CCI54424.1"/>
    </source>
</evidence>
<evidence type="ECO:0000256" key="1">
    <source>
        <dbReference type="ARBA" id="ARBA00004255"/>
    </source>
</evidence>
<accession>A0A077MCY7</accession>
<evidence type="ECO:0000313" key="6">
    <source>
        <dbReference type="Proteomes" id="UP000035720"/>
    </source>
</evidence>
<dbReference type="STRING" id="1193518.BN13_700007"/>
<dbReference type="GO" id="GO:0005829">
    <property type="term" value="C:cytosol"/>
    <property type="evidence" value="ECO:0007669"/>
    <property type="project" value="TreeGrafter"/>
</dbReference>
<dbReference type="AlphaFoldDB" id="A0A077MCY7"/>
<evidence type="ECO:0000256" key="4">
    <source>
        <dbReference type="ARBA" id="ARBA00023136"/>
    </source>
</evidence>
<evidence type="ECO:0000256" key="2">
    <source>
        <dbReference type="ARBA" id="ARBA00023034"/>
    </source>
</evidence>